<evidence type="ECO:0000313" key="1">
    <source>
        <dbReference type="EMBL" id="CAK9085342.1"/>
    </source>
</evidence>
<comment type="caution">
    <text evidence="1">The sequence shown here is derived from an EMBL/GenBank/DDBJ whole genome shotgun (WGS) entry which is preliminary data.</text>
</comment>
<sequence length="274" mass="32083">MNNHIVTNVGREAGYSCPRYFWARQKMHKERKHCKVKPCKTTDTPSVMTLGLLLSTRDPEGSHVHHQSGLLGRFGQLPYSLGARNMWRKLSMLRHTQGVLYLDTVRTPKKWYPQMKQIPFQNGILNHLHLWRMRCTEWFWTIPQKKSLPLDHRPSCVASVSRLRAMPRCRLSPTVVQYTQVLKSFTEEEKSTGERLFREMVEDAQLPTQVTLKVLRRLVGPLRTRRLLEDLDIDESSLEPLVTADAQKRRWAESALRRQEAQVRKRVSHLQAQK</sequence>
<proteinExistence type="predicted"/>
<organism evidence="1 2">
    <name type="scientific">Durusdinium trenchii</name>
    <dbReference type="NCBI Taxonomy" id="1381693"/>
    <lineage>
        <taxon>Eukaryota</taxon>
        <taxon>Sar</taxon>
        <taxon>Alveolata</taxon>
        <taxon>Dinophyceae</taxon>
        <taxon>Suessiales</taxon>
        <taxon>Symbiodiniaceae</taxon>
        <taxon>Durusdinium</taxon>
    </lineage>
</organism>
<evidence type="ECO:0000313" key="2">
    <source>
        <dbReference type="Proteomes" id="UP001642464"/>
    </source>
</evidence>
<keyword evidence="2" id="KW-1185">Reference proteome</keyword>
<reference evidence="1 2" key="1">
    <citation type="submission" date="2024-02" db="EMBL/GenBank/DDBJ databases">
        <authorList>
            <person name="Chen Y."/>
            <person name="Shah S."/>
            <person name="Dougan E. K."/>
            <person name="Thang M."/>
            <person name="Chan C."/>
        </authorList>
    </citation>
    <scope>NUCLEOTIDE SEQUENCE [LARGE SCALE GENOMIC DNA]</scope>
</reference>
<feature type="non-terminal residue" evidence="1">
    <location>
        <position position="274"/>
    </location>
</feature>
<dbReference type="Proteomes" id="UP001642464">
    <property type="component" value="Unassembled WGS sequence"/>
</dbReference>
<protein>
    <submittedName>
        <fullName evidence="1">Pentatricopeptide repeat-containing protein</fullName>
    </submittedName>
</protein>
<dbReference type="EMBL" id="CAXAMM010039281">
    <property type="protein sequence ID" value="CAK9085342.1"/>
    <property type="molecule type" value="Genomic_DNA"/>
</dbReference>
<gene>
    <name evidence="1" type="ORF">SCF082_LOCUS40435</name>
</gene>
<name>A0ABP0QEB2_9DINO</name>
<accession>A0ABP0QEB2</accession>